<organism evidence="1 2">
    <name type="scientific">Cricetulus griseus</name>
    <name type="common">Chinese hamster</name>
    <name type="synonym">Cricetulus barabensis griseus</name>
    <dbReference type="NCBI Taxonomy" id="10029"/>
    <lineage>
        <taxon>Eukaryota</taxon>
        <taxon>Metazoa</taxon>
        <taxon>Chordata</taxon>
        <taxon>Craniata</taxon>
        <taxon>Vertebrata</taxon>
        <taxon>Euteleostomi</taxon>
        <taxon>Mammalia</taxon>
        <taxon>Eutheria</taxon>
        <taxon>Euarchontoglires</taxon>
        <taxon>Glires</taxon>
        <taxon>Rodentia</taxon>
        <taxon>Myomorpha</taxon>
        <taxon>Muroidea</taxon>
        <taxon>Cricetidae</taxon>
        <taxon>Cricetinae</taxon>
        <taxon>Cricetulus</taxon>
    </lineage>
</organism>
<sequence>MRLSCLCLTECVPHPSLNLIPKLSGIKTFTNSSVKDMKEIEAVSISFVPL</sequence>
<proteinExistence type="predicted"/>
<gene>
    <name evidence="1" type="ORF">I79_025538</name>
</gene>
<dbReference type="Proteomes" id="UP000001075">
    <property type="component" value="Unassembled WGS sequence"/>
</dbReference>
<dbReference type="AlphaFoldDB" id="G3INL1"/>
<reference evidence="2" key="1">
    <citation type="journal article" date="2011" name="Nat. Biotechnol.">
        <title>The genomic sequence of the Chinese hamster ovary (CHO)-K1 cell line.</title>
        <authorList>
            <person name="Xu X."/>
            <person name="Nagarajan H."/>
            <person name="Lewis N.E."/>
            <person name="Pan S."/>
            <person name="Cai Z."/>
            <person name="Liu X."/>
            <person name="Chen W."/>
            <person name="Xie M."/>
            <person name="Wang W."/>
            <person name="Hammond S."/>
            <person name="Andersen M.R."/>
            <person name="Neff N."/>
            <person name="Passarelli B."/>
            <person name="Koh W."/>
            <person name="Fan H.C."/>
            <person name="Wang J."/>
            <person name="Gui Y."/>
            <person name="Lee K.H."/>
            <person name="Betenbaugh M.J."/>
            <person name="Quake S.R."/>
            <person name="Famili I."/>
            <person name="Palsson B.O."/>
            <person name="Wang J."/>
        </authorList>
    </citation>
    <scope>NUCLEOTIDE SEQUENCE [LARGE SCALE GENOMIC DNA]</scope>
    <source>
        <strain evidence="2">CHO K1 cell line</strain>
    </source>
</reference>
<name>G3INL1_CRIGR</name>
<protein>
    <submittedName>
        <fullName evidence="1">Uncharacterized protein</fullName>
    </submittedName>
</protein>
<evidence type="ECO:0000313" key="2">
    <source>
        <dbReference type="Proteomes" id="UP000001075"/>
    </source>
</evidence>
<accession>G3INL1</accession>
<evidence type="ECO:0000313" key="1">
    <source>
        <dbReference type="EMBL" id="EGW14388.1"/>
    </source>
</evidence>
<dbReference type="EMBL" id="JH006367">
    <property type="protein sequence ID" value="EGW14388.1"/>
    <property type="molecule type" value="Genomic_DNA"/>
</dbReference>
<dbReference type="InParanoid" id="G3INL1"/>